<keyword evidence="3" id="KW-0479">Metal-binding</keyword>
<reference evidence="9" key="1">
    <citation type="submission" date="2016-10" db="EMBL/GenBank/DDBJ databases">
        <authorList>
            <person name="Varghese N."/>
        </authorList>
    </citation>
    <scope>NUCLEOTIDE SEQUENCE [LARGE SCALE GENOMIC DNA]</scope>
    <source>
        <strain evidence="9">DSM 17980</strain>
    </source>
</reference>
<evidence type="ECO:0000256" key="2">
    <source>
        <dbReference type="ARBA" id="ARBA00006490"/>
    </source>
</evidence>
<dbReference type="RefSeq" id="WP_074950269.1">
    <property type="nucleotide sequence ID" value="NZ_FPBV01000004.1"/>
</dbReference>
<protein>
    <submittedName>
        <fullName evidence="8">Cysteine desulfurase</fullName>
    </submittedName>
</protein>
<evidence type="ECO:0000313" key="8">
    <source>
        <dbReference type="EMBL" id="SFU58181.1"/>
    </source>
</evidence>
<evidence type="ECO:0000313" key="9">
    <source>
        <dbReference type="Proteomes" id="UP000183508"/>
    </source>
</evidence>
<dbReference type="InterPro" id="IPR015421">
    <property type="entry name" value="PyrdxlP-dep_Trfase_major"/>
</dbReference>
<dbReference type="AlphaFoldDB" id="A0A1I7HBX1"/>
<dbReference type="Gene3D" id="3.90.1150.10">
    <property type="entry name" value="Aspartate Aminotransferase, domain 1"/>
    <property type="match status" value="1"/>
</dbReference>
<dbReference type="PIRSF" id="PIRSF005572">
    <property type="entry name" value="NifS"/>
    <property type="match status" value="1"/>
</dbReference>
<dbReference type="PANTHER" id="PTHR11601:SF50">
    <property type="entry name" value="CYSTEINE DESULFURASE ISCS 2-RELATED"/>
    <property type="match status" value="1"/>
</dbReference>
<evidence type="ECO:0000256" key="5">
    <source>
        <dbReference type="ARBA" id="ARBA00023004"/>
    </source>
</evidence>
<feature type="domain" description="Aminotransferase class V" evidence="7">
    <location>
        <begin position="3"/>
        <end position="360"/>
    </location>
</feature>
<dbReference type="SUPFAM" id="SSF53383">
    <property type="entry name" value="PLP-dependent transferases"/>
    <property type="match status" value="1"/>
</dbReference>
<evidence type="ECO:0000256" key="1">
    <source>
        <dbReference type="ARBA" id="ARBA00001933"/>
    </source>
</evidence>
<dbReference type="Proteomes" id="UP000183508">
    <property type="component" value="Unassembled WGS sequence"/>
</dbReference>
<dbReference type="InterPro" id="IPR016454">
    <property type="entry name" value="Cysteine_dSase"/>
</dbReference>
<dbReference type="InterPro" id="IPR015422">
    <property type="entry name" value="PyrdxlP-dep_Trfase_small"/>
</dbReference>
<evidence type="ECO:0000259" key="7">
    <source>
        <dbReference type="Pfam" id="PF00266"/>
    </source>
</evidence>
<sequence length="384" mass="41246">MEVYLDNAATTPLLPEVERIIQEMFSVYGNPSSLHRKGLEAERRIEAARKQVLRALGVRDGQVVFTGGGTEANNLAIFGATRRHGGRGRHVVTTQVEHPSVLEPFRALEREGWRVTYVAPDADGWVPAERVLEAVTDDTVLVSVMHVNNETGAVLPVAEIGQALRQRPKTIFHVDGIQAFGKIPSAASLAQADMYSVSGHKIGAPKGIGALYIRPGLVLDPVLFGGGQEGGLRSGTENTLGIAALGAAASHASERAAERYQQMSAWSEQFCEALRTIPQCRVHRPREASPYIVSASFPGLRGEVLVHALEAEGVYVSTGSACSSRGGHAKASHVLEVMGLDAAEVTGAIRFSFGWHTDEAAMNRAIEVIRRQVAWLYDTVGTGV</sequence>
<keyword evidence="4" id="KW-0663">Pyridoxal phosphate</keyword>
<dbReference type="GO" id="GO:0051536">
    <property type="term" value="F:iron-sulfur cluster binding"/>
    <property type="evidence" value="ECO:0007669"/>
    <property type="project" value="UniProtKB-KW"/>
</dbReference>
<dbReference type="GO" id="GO:0046872">
    <property type="term" value="F:metal ion binding"/>
    <property type="evidence" value="ECO:0007669"/>
    <property type="project" value="UniProtKB-KW"/>
</dbReference>
<accession>A0A1I7HBX1</accession>
<dbReference type="InterPro" id="IPR015424">
    <property type="entry name" value="PyrdxlP-dep_Trfase"/>
</dbReference>
<keyword evidence="6" id="KW-0411">Iron-sulfur</keyword>
<dbReference type="InterPro" id="IPR000192">
    <property type="entry name" value="Aminotrans_V_dom"/>
</dbReference>
<gene>
    <name evidence="8" type="ORF">SAMN05421543_104104</name>
</gene>
<comment type="cofactor">
    <cofactor evidence="1">
        <name>pyridoxal 5'-phosphate</name>
        <dbReference type="ChEBI" id="CHEBI:597326"/>
    </cofactor>
</comment>
<dbReference type="Gene3D" id="3.40.640.10">
    <property type="entry name" value="Type I PLP-dependent aspartate aminotransferase-like (Major domain)"/>
    <property type="match status" value="1"/>
</dbReference>
<proteinExistence type="inferred from homology"/>
<evidence type="ECO:0000256" key="4">
    <source>
        <dbReference type="ARBA" id="ARBA00022898"/>
    </source>
</evidence>
<dbReference type="OrthoDB" id="9808002at2"/>
<dbReference type="PANTHER" id="PTHR11601">
    <property type="entry name" value="CYSTEINE DESULFURYLASE FAMILY MEMBER"/>
    <property type="match status" value="1"/>
</dbReference>
<dbReference type="GO" id="GO:0031071">
    <property type="term" value="F:cysteine desulfurase activity"/>
    <property type="evidence" value="ECO:0007669"/>
    <property type="project" value="UniProtKB-ARBA"/>
</dbReference>
<keyword evidence="5" id="KW-0408">Iron</keyword>
<comment type="similarity">
    <text evidence="2">Belongs to the class-V pyridoxal-phosphate-dependent aminotransferase family. NifS/IscS subfamily.</text>
</comment>
<dbReference type="Pfam" id="PF00266">
    <property type="entry name" value="Aminotran_5"/>
    <property type="match status" value="1"/>
</dbReference>
<dbReference type="FunFam" id="3.40.640.10:FF:000084">
    <property type="entry name" value="IscS-like cysteine desulfurase"/>
    <property type="match status" value="1"/>
</dbReference>
<name>A0A1I7HBX1_9BACL</name>
<keyword evidence="9" id="KW-1185">Reference proteome</keyword>
<organism evidence="8 9">
    <name type="scientific">Alicyclobacillus macrosporangiidus</name>
    <dbReference type="NCBI Taxonomy" id="392015"/>
    <lineage>
        <taxon>Bacteria</taxon>
        <taxon>Bacillati</taxon>
        <taxon>Bacillota</taxon>
        <taxon>Bacilli</taxon>
        <taxon>Bacillales</taxon>
        <taxon>Alicyclobacillaceae</taxon>
        <taxon>Alicyclobacillus</taxon>
    </lineage>
</organism>
<evidence type="ECO:0000256" key="3">
    <source>
        <dbReference type="ARBA" id="ARBA00022723"/>
    </source>
</evidence>
<dbReference type="eggNOG" id="COG1104">
    <property type="taxonomic scope" value="Bacteria"/>
</dbReference>
<evidence type="ECO:0000256" key="6">
    <source>
        <dbReference type="ARBA" id="ARBA00023014"/>
    </source>
</evidence>
<dbReference type="STRING" id="392015.SAMN05421543_104104"/>
<dbReference type="EMBL" id="FPBV01000004">
    <property type="protein sequence ID" value="SFU58181.1"/>
    <property type="molecule type" value="Genomic_DNA"/>
</dbReference>